<evidence type="ECO:0000256" key="1">
    <source>
        <dbReference type="SAM" id="Phobius"/>
    </source>
</evidence>
<feature type="transmembrane region" description="Helical" evidence="1">
    <location>
        <begin position="45"/>
        <end position="72"/>
    </location>
</feature>
<organism evidence="2 3">
    <name type="scientific">Tibeticola sediminis</name>
    <dbReference type="NCBI Taxonomy" id="1917811"/>
    <lineage>
        <taxon>Bacteria</taxon>
        <taxon>Pseudomonadati</taxon>
        <taxon>Pseudomonadota</taxon>
        <taxon>Betaproteobacteria</taxon>
        <taxon>Burkholderiales</taxon>
        <taxon>Comamonadaceae</taxon>
        <taxon>Tibeticola</taxon>
    </lineage>
</organism>
<reference evidence="2 3" key="1">
    <citation type="submission" date="2018-11" db="EMBL/GenBank/DDBJ databases">
        <title>Genomic Encyclopedia of Type Strains, Phase IV (KMG-IV): sequencing the most valuable type-strain genomes for metagenomic binning, comparative biology and taxonomic classification.</title>
        <authorList>
            <person name="Goeker M."/>
        </authorList>
    </citation>
    <scope>NUCLEOTIDE SEQUENCE [LARGE SCALE GENOMIC DNA]</scope>
    <source>
        <strain evidence="2 3">DSM 101684</strain>
    </source>
</reference>
<keyword evidence="3" id="KW-1185">Reference proteome</keyword>
<proteinExistence type="predicted"/>
<keyword evidence="1" id="KW-0812">Transmembrane</keyword>
<dbReference type="Pfam" id="PF07332">
    <property type="entry name" value="Phage_holin_3_6"/>
    <property type="match status" value="1"/>
</dbReference>
<dbReference type="EMBL" id="RKQL01000007">
    <property type="protein sequence ID" value="RPE63012.1"/>
    <property type="molecule type" value="Genomic_DNA"/>
</dbReference>
<protein>
    <submittedName>
        <fullName evidence="2">Putative membrane protein YqjE</fullName>
    </submittedName>
</protein>
<accession>A0A3N4TX32</accession>
<dbReference type="RefSeq" id="WP_124224115.1">
    <property type="nucleotide sequence ID" value="NZ_RKQL01000007.1"/>
</dbReference>
<dbReference type="InterPro" id="IPR009937">
    <property type="entry name" value="Phage_holin_3_6"/>
</dbReference>
<comment type="caution">
    <text evidence="2">The sequence shown here is derived from an EMBL/GenBank/DDBJ whole genome shotgun (WGS) entry which is preliminary data.</text>
</comment>
<evidence type="ECO:0000313" key="3">
    <source>
        <dbReference type="Proteomes" id="UP000272193"/>
    </source>
</evidence>
<name>A0A3N4TX32_9BURK</name>
<feature type="transmembrane region" description="Helical" evidence="1">
    <location>
        <begin position="78"/>
        <end position="98"/>
    </location>
</feature>
<dbReference type="OrthoDB" id="8909515at2"/>
<dbReference type="Proteomes" id="UP000272193">
    <property type="component" value="Unassembled WGS sequence"/>
</dbReference>
<keyword evidence="1" id="KW-0472">Membrane</keyword>
<dbReference type="AlphaFoldDB" id="A0A3N4TX32"/>
<sequence length="143" mass="15037">MDSTPGTGFERSLRRLASGLLELAQVRLELAGVEAREEAARWGELLLYGALAVLMLSLGLGFLAVFLTVLFWDSHRLVALAVFATLFLTLGGVAFVAARARLQRPAAVFAASIEELERDRAVLDPQAAGAARADGASAGGGAR</sequence>
<keyword evidence="1" id="KW-1133">Transmembrane helix</keyword>
<gene>
    <name evidence="2" type="ORF">EDC62_2474</name>
</gene>
<evidence type="ECO:0000313" key="2">
    <source>
        <dbReference type="EMBL" id="RPE63012.1"/>
    </source>
</evidence>